<sequence length="186" mass="20420">MKKSLTALAIITVITLISACSHTKQGETPYQTSTVEDKKNDDSKNNTVDTITNPSLVTDDKSLEVARETSWIVILQNDVTADHDLVFQGGLKKGDVVTPRLITLYNQDENKVKTASYTLTAPRATFKEDGSAIKGGTFKGDVYVECNNFKLIDATIDGNVYFKDKAAQDSFQLDDSSKVTGKMEIQ</sequence>
<proteinExistence type="predicted"/>
<evidence type="ECO:0000256" key="2">
    <source>
        <dbReference type="SAM" id="SignalP"/>
    </source>
</evidence>
<evidence type="ECO:0000256" key="1">
    <source>
        <dbReference type="SAM" id="MobiDB-lite"/>
    </source>
</evidence>
<dbReference type="PROSITE" id="PS51257">
    <property type="entry name" value="PROKAR_LIPOPROTEIN"/>
    <property type="match status" value="1"/>
</dbReference>
<feature type="compositionally biased region" description="Basic and acidic residues" evidence="1">
    <location>
        <begin position="35"/>
        <end position="44"/>
    </location>
</feature>
<feature type="signal peptide" evidence="2">
    <location>
        <begin position="1"/>
        <end position="19"/>
    </location>
</feature>
<keyword evidence="2" id="KW-0732">Signal</keyword>
<keyword evidence="4" id="KW-1185">Reference proteome</keyword>
<gene>
    <name evidence="3" type="ORF">T23_02800</name>
</gene>
<evidence type="ECO:0000313" key="4">
    <source>
        <dbReference type="Proteomes" id="UP001432099"/>
    </source>
</evidence>
<dbReference type="EMBL" id="AP028127">
    <property type="protein sequence ID" value="BEH90178.1"/>
    <property type="molecule type" value="Genomic_DNA"/>
</dbReference>
<dbReference type="RefSeq" id="WP_262950276.1">
    <property type="nucleotide sequence ID" value="NZ_AP028127.1"/>
</dbReference>
<protein>
    <recommendedName>
        <fullName evidence="5">Lipoprotein</fullName>
    </recommendedName>
</protein>
<name>A0ABM8IHN4_9FIRM</name>
<feature type="region of interest" description="Disordered" evidence="1">
    <location>
        <begin position="26"/>
        <end position="48"/>
    </location>
</feature>
<dbReference type="Proteomes" id="UP001432099">
    <property type="component" value="Chromosome"/>
</dbReference>
<accession>A0ABM8IHN4</accession>
<reference evidence="3" key="1">
    <citation type="journal article" date="2024" name="Int. J. Syst. Evol. Microbiol.">
        <title>Turicibacter faecis sp. nov., isolated from faeces of heart failure mouse model.</title>
        <authorList>
            <person name="Imamura Y."/>
            <person name="Motooka D."/>
            <person name="Nakajima Y."/>
            <person name="Ito S."/>
            <person name="Kitakaze M."/>
            <person name="Iida T."/>
            <person name="Nakamura S."/>
        </authorList>
    </citation>
    <scope>NUCLEOTIDE SEQUENCE</scope>
    <source>
        <strain evidence="3">TC023</strain>
    </source>
</reference>
<organism evidence="3 4">
    <name type="scientific">Turicibacter faecis</name>
    <dbReference type="NCBI Taxonomy" id="2963365"/>
    <lineage>
        <taxon>Bacteria</taxon>
        <taxon>Bacillati</taxon>
        <taxon>Bacillota</taxon>
        <taxon>Erysipelotrichia</taxon>
        <taxon>Erysipelotrichales</taxon>
        <taxon>Turicibacteraceae</taxon>
        <taxon>Turicibacter</taxon>
    </lineage>
</organism>
<evidence type="ECO:0000313" key="3">
    <source>
        <dbReference type="EMBL" id="BEH90178.1"/>
    </source>
</evidence>
<feature type="chain" id="PRO_5045390668" description="Lipoprotein" evidence="2">
    <location>
        <begin position="20"/>
        <end position="186"/>
    </location>
</feature>
<evidence type="ECO:0008006" key="5">
    <source>
        <dbReference type="Google" id="ProtNLM"/>
    </source>
</evidence>